<comment type="caution">
    <text evidence="3">The sequence shown here is derived from an EMBL/GenBank/DDBJ whole genome shotgun (WGS) entry which is preliminary data.</text>
</comment>
<dbReference type="EMBL" id="JACJIP010000041">
    <property type="protein sequence ID" value="MBA9088042.1"/>
    <property type="molecule type" value="Genomic_DNA"/>
</dbReference>
<evidence type="ECO:0000313" key="4">
    <source>
        <dbReference type="Proteomes" id="UP000567067"/>
    </source>
</evidence>
<dbReference type="Gene3D" id="1.10.443.10">
    <property type="entry name" value="Intergrase catalytic core"/>
    <property type="match status" value="1"/>
</dbReference>
<keyword evidence="1" id="KW-0233">DNA recombination</keyword>
<evidence type="ECO:0000256" key="1">
    <source>
        <dbReference type="ARBA" id="ARBA00023172"/>
    </source>
</evidence>
<dbReference type="InterPro" id="IPR013762">
    <property type="entry name" value="Integrase-like_cat_sf"/>
</dbReference>
<dbReference type="AlphaFoldDB" id="A0A7W3SXM1"/>
<dbReference type="GO" id="GO:0006310">
    <property type="term" value="P:DNA recombination"/>
    <property type="evidence" value="ECO:0007669"/>
    <property type="project" value="UniProtKB-KW"/>
</dbReference>
<dbReference type="SUPFAM" id="SSF56349">
    <property type="entry name" value="DNA breaking-rejoining enzymes"/>
    <property type="match status" value="1"/>
</dbReference>
<accession>A0A7W3SXM1</accession>
<feature type="domain" description="Tyr recombinase" evidence="2">
    <location>
        <begin position="2"/>
        <end position="56"/>
    </location>
</feature>
<dbReference type="Pfam" id="PF00589">
    <property type="entry name" value="Phage_integrase"/>
    <property type="match status" value="1"/>
</dbReference>
<evidence type="ECO:0000313" key="3">
    <source>
        <dbReference type="EMBL" id="MBA9088042.1"/>
    </source>
</evidence>
<evidence type="ECO:0000259" key="2">
    <source>
        <dbReference type="Pfam" id="PF00589"/>
    </source>
</evidence>
<protein>
    <submittedName>
        <fullName evidence="3">Site-specific recombinase XerD</fullName>
    </submittedName>
</protein>
<sequence>MFKKLKHIMNFKDVRLSCHTFRITFAVKCIQNGIDAFTLMRLLRHTDIAMTNRYVRMFGTALKSQNDKFNPLNEINL</sequence>
<gene>
    <name evidence="3" type="ORF">FHR92_004536</name>
</gene>
<dbReference type="CDD" id="cd00397">
    <property type="entry name" value="DNA_BRE_C"/>
    <property type="match status" value="1"/>
</dbReference>
<dbReference type="Proteomes" id="UP000567067">
    <property type="component" value="Unassembled WGS sequence"/>
</dbReference>
<reference evidence="3 4" key="1">
    <citation type="submission" date="2020-08" db="EMBL/GenBank/DDBJ databases">
        <title>Genomic Encyclopedia of Type Strains, Phase III (KMG-III): the genomes of soil and plant-associated and newly described type strains.</title>
        <authorList>
            <person name="Whitman W."/>
        </authorList>
    </citation>
    <scope>NUCLEOTIDE SEQUENCE [LARGE SCALE GENOMIC DNA]</scope>
    <source>
        <strain evidence="3 4">CECT 8693</strain>
    </source>
</reference>
<dbReference type="GO" id="GO:0003677">
    <property type="term" value="F:DNA binding"/>
    <property type="evidence" value="ECO:0007669"/>
    <property type="project" value="InterPro"/>
</dbReference>
<dbReference type="InterPro" id="IPR002104">
    <property type="entry name" value="Integrase_catalytic"/>
</dbReference>
<dbReference type="GO" id="GO:0015074">
    <property type="term" value="P:DNA integration"/>
    <property type="evidence" value="ECO:0007669"/>
    <property type="project" value="InterPro"/>
</dbReference>
<name>A0A7W3SXM1_9BACL</name>
<dbReference type="InterPro" id="IPR011010">
    <property type="entry name" value="DNA_brk_join_enz"/>
</dbReference>
<keyword evidence="4" id="KW-1185">Reference proteome</keyword>
<organism evidence="3 4">
    <name type="scientific">Fontibacillus solani</name>
    <dbReference type="NCBI Taxonomy" id="1572857"/>
    <lineage>
        <taxon>Bacteria</taxon>
        <taxon>Bacillati</taxon>
        <taxon>Bacillota</taxon>
        <taxon>Bacilli</taxon>
        <taxon>Bacillales</taxon>
        <taxon>Paenibacillaceae</taxon>
        <taxon>Fontibacillus</taxon>
    </lineage>
</organism>
<proteinExistence type="predicted"/>